<feature type="domain" description="FAD-binding" evidence="5">
    <location>
        <begin position="337"/>
        <end position="438"/>
    </location>
</feature>
<protein>
    <submittedName>
        <fullName evidence="6">Monooxygenase</fullName>
    </submittedName>
</protein>
<dbReference type="InterPro" id="IPR002938">
    <property type="entry name" value="FAD-bd"/>
</dbReference>
<keyword evidence="3" id="KW-0560">Oxidoreductase</keyword>
<dbReference type="GO" id="GO:0004497">
    <property type="term" value="F:monooxygenase activity"/>
    <property type="evidence" value="ECO:0007669"/>
    <property type="project" value="UniProtKB-KW"/>
</dbReference>
<keyword evidence="7" id="KW-1185">Reference proteome</keyword>
<dbReference type="PRINTS" id="PR00420">
    <property type="entry name" value="RNGMNOXGNASE"/>
</dbReference>
<evidence type="ECO:0000259" key="5">
    <source>
        <dbReference type="Pfam" id="PF01494"/>
    </source>
</evidence>
<accession>A0A5E5A3H6</accession>
<dbReference type="PANTHER" id="PTHR47178">
    <property type="entry name" value="MONOOXYGENASE, FAD-BINDING"/>
    <property type="match status" value="1"/>
</dbReference>
<evidence type="ECO:0000256" key="1">
    <source>
        <dbReference type="ARBA" id="ARBA00022630"/>
    </source>
</evidence>
<keyword evidence="2" id="KW-0274">FAD</keyword>
<keyword evidence="1" id="KW-0285">Flavoprotein</keyword>
<keyword evidence="4 6" id="KW-0503">Monooxygenase</keyword>
<evidence type="ECO:0000313" key="6">
    <source>
        <dbReference type="EMBL" id="VVE68154.1"/>
    </source>
</evidence>
<evidence type="ECO:0000256" key="2">
    <source>
        <dbReference type="ARBA" id="ARBA00022827"/>
    </source>
</evidence>
<evidence type="ECO:0000313" key="7">
    <source>
        <dbReference type="Proteomes" id="UP000383122"/>
    </source>
</evidence>
<dbReference type="GO" id="GO:0071949">
    <property type="term" value="F:FAD binding"/>
    <property type="evidence" value="ECO:0007669"/>
    <property type="project" value="InterPro"/>
</dbReference>
<dbReference type="EMBL" id="CABPSP010000008">
    <property type="protein sequence ID" value="VVE68154.1"/>
    <property type="molecule type" value="Genomic_DNA"/>
</dbReference>
<dbReference type="Pfam" id="PF13450">
    <property type="entry name" value="NAD_binding_8"/>
    <property type="match status" value="1"/>
</dbReference>
<dbReference type="AlphaFoldDB" id="A0A5E5A3H6"/>
<reference evidence="6 7" key="1">
    <citation type="submission" date="2019-08" db="EMBL/GenBank/DDBJ databases">
        <authorList>
            <person name="Peeters C."/>
        </authorList>
    </citation>
    <scope>NUCLEOTIDE SEQUENCE [LARGE SCALE GENOMIC DNA]</scope>
    <source>
        <strain evidence="6 7">LMG 31117</strain>
    </source>
</reference>
<dbReference type="Pfam" id="PF01494">
    <property type="entry name" value="FAD_binding_3"/>
    <property type="match status" value="1"/>
</dbReference>
<organism evidence="6 7">
    <name type="scientific">Pandoraea anapnoica</name>
    <dbReference type="NCBI Taxonomy" id="2508301"/>
    <lineage>
        <taxon>Bacteria</taxon>
        <taxon>Pseudomonadati</taxon>
        <taxon>Pseudomonadota</taxon>
        <taxon>Betaproteobacteria</taxon>
        <taxon>Burkholderiales</taxon>
        <taxon>Burkholderiaceae</taxon>
        <taxon>Pandoraea</taxon>
    </lineage>
</organism>
<name>A0A5E5A3H6_9BURK</name>
<evidence type="ECO:0000256" key="4">
    <source>
        <dbReference type="ARBA" id="ARBA00023033"/>
    </source>
</evidence>
<dbReference type="InterPro" id="IPR036188">
    <property type="entry name" value="FAD/NAD-bd_sf"/>
</dbReference>
<proteinExistence type="predicted"/>
<sequence length="467" mass="49879">MSEVPLPAALGRPIEIMSVLHVNIIGAGLGGLCLAQGLRRAGISFDVYERDPAPDARFQGYRLRIDANGLDALTECLPDGGIDRVRERAAVARAGGRFVTPQLEDAKVVLPPSWHDAHTDSAVTDHRQRTTTAAARPTPHVPDIPGDVSVHRQTLREILLDGILDRVHFGKSFSRTTTIADGRRVAHFDDGTHSLPGLVIAADGTQSRVREYVLPGMAPRETGDICIYGLTPLSTALLVLMDAHGEATTMEGSTVVFADGFAVIVEAMLFRRPPRGDMAAVAPATPSTVGTPGEMPLTPVSDYLYWAFIGPSRTLLGPAYTCAEMPDAMPLARIESMTQSWHPHLGSLFSHAVPETVRVSPVRSTASPLPWQIDGVAGLGDAVHAMSPAGGLGANTALRDAAQLTRHLRTVADGHVPLWQAITAYERDMCERAREAVRLADAGAALLNARRGPSCASTQKSADLMHL</sequence>
<dbReference type="Proteomes" id="UP000383122">
    <property type="component" value="Unassembled WGS sequence"/>
</dbReference>
<dbReference type="Gene3D" id="3.50.50.60">
    <property type="entry name" value="FAD/NAD(P)-binding domain"/>
    <property type="match status" value="1"/>
</dbReference>
<evidence type="ECO:0000256" key="3">
    <source>
        <dbReference type="ARBA" id="ARBA00023002"/>
    </source>
</evidence>
<gene>
    <name evidence="6" type="ORF">PAN31117_02862</name>
</gene>
<dbReference type="SUPFAM" id="SSF51905">
    <property type="entry name" value="FAD/NAD(P)-binding domain"/>
    <property type="match status" value="1"/>
</dbReference>
<dbReference type="PANTHER" id="PTHR47178:SF5">
    <property type="entry name" value="FAD-BINDING DOMAIN-CONTAINING PROTEIN"/>
    <property type="match status" value="1"/>
</dbReference>